<reference evidence="2 3" key="1">
    <citation type="journal article" date="2021" name="Sci. Rep.">
        <title>Chromosome anchoring in Senegalese sole (Solea senegalensis) reveals sex-associated markers and genome rearrangements in flatfish.</title>
        <authorList>
            <person name="Guerrero-Cozar I."/>
            <person name="Gomez-Garrido J."/>
            <person name="Berbel C."/>
            <person name="Martinez-Blanch J.F."/>
            <person name="Alioto T."/>
            <person name="Claros M.G."/>
            <person name="Gagnaire P.A."/>
            <person name="Manchado M."/>
        </authorList>
    </citation>
    <scope>NUCLEOTIDE SEQUENCE [LARGE SCALE GENOMIC DNA]</scope>
    <source>
        <strain evidence="2">Sse05_10M</strain>
    </source>
</reference>
<feature type="region of interest" description="Disordered" evidence="1">
    <location>
        <begin position="1"/>
        <end position="22"/>
    </location>
</feature>
<accession>A0AAV6SZM4</accession>
<gene>
    <name evidence="2" type="ORF">JOB18_026082</name>
</gene>
<dbReference type="Proteomes" id="UP000693946">
    <property type="component" value="Linkage Group LG10"/>
</dbReference>
<name>A0AAV6SZM4_SOLSE</name>
<evidence type="ECO:0000313" key="2">
    <source>
        <dbReference type="EMBL" id="KAG7522582.1"/>
    </source>
</evidence>
<protein>
    <submittedName>
        <fullName evidence="2">Uncharacterized protein</fullName>
    </submittedName>
</protein>
<evidence type="ECO:0000256" key="1">
    <source>
        <dbReference type="SAM" id="MobiDB-lite"/>
    </source>
</evidence>
<evidence type="ECO:0000313" key="3">
    <source>
        <dbReference type="Proteomes" id="UP000693946"/>
    </source>
</evidence>
<organism evidence="2 3">
    <name type="scientific">Solea senegalensis</name>
    <name type="common">Senegalese sole</name>
    <dbReference type="NCBI Taxonomy" id="28829"/>
    <lineage>
        <taxon>Eukaryota</taxon>
        <taxon>Metazoa</taxon>
        <taxon>Chordata</taxon>
        <taxon>Craniata</taxon>
        <taxon>Vertebrata</taxon>
        <taxon>Euteleostomi</taxon>
        <taxon>Actinopterygii</taxon>
        <taxon>Neopterygii</taxon>
        <taxon>Teleostei</taxon>
        <taxon>Neoteleostei</taxon>
        <taxon>Acanthomorphata</taxon>
        <taxon>Carangaria</taxon>
        <taxon>Pleuronectiformes</taxon>
        <taxon>Pleuronectoidei</taxon>
        <taxon>Soleidae</taxon>
        <taxon>Solea</taxon>
    </lineage>
</organism>
<dbReference type="EMBL" id="JAGKHQ010000002">
    <property type="protein sequence ID" value="KAG7522582.1"/>
    <property type="molecule type" value="Genomic_DNA"/>
</dbReference>
<proteinExistence type="predicted"/>
<dbReference type="AlphaFoldDB" id="A0AAV6SZM4"/>
<keyword evidence="3" id="KW-1185">Reference proteome</keyword>
<comment type="caution">
    <text evidence="2">The sequence shown here is derived from an EMBL/GenBank/DDBJ whole genome shotgun (WGS) entry which is preliminary data.</text>
</comment>
<sequence length="121" mass="13360">MEDARTQKWTPPDSDDGHMAEPRYPRSTQLIQIPQRGTASWRYIYSSLCSKSINTALLSDMRPMGAAERLIAAGTQGELVAMLLLQTGLKWDAASSPQVTYCSPERDYLAPDRLPSASKDG</sequence>